<dbReference type="Gene3D" id="1.10.472.10">
    <property type="entry name" value="Cyclin-like"/>
    <property type="match status" value="2"/>
</dbReference>
<dbReference type="SMART" id="SM00385">
    <property type="entry name" value="CYCLIN"/>
    <property type="match status" value="2"/>
</dbReference>
<dbReference type="CDD" id="cd20721">
    <property type="entry name" value="CYCLIN_SDS-like_rpt2"/>
    <property type="match status" value="1"/>
</dbReference>
<keyword evidence="8" id="KW-1185">Reference proteome</keyword>
<organism evidence="7 8">
    <name type="scientific">Microthlaspi erraticum</name>
    <dbReference type="NCBI Taxonomy" id="1685480"/>
    <lineage>
        <taxon>Eukaryota</taxon>
        <taxon>Viridiplantae</taxon>
        <taxon>Streptophyta</taxon>
        <taxon>Embryophyta</taxon>
        <taxon>Tracheophyta</taxon>
        <taxon>Spermatophyta</taxon>
        <taxon>Magnoliopsida</taxon>
        <taxon>eudicotyledons</taxon>
        <taxon>Gunneridae</taxon>
        <taxon>Pentapetalae</taxon>
        <taxon>rosids</taxon>
        <taxon>malvids</taxon>
        <taxon>Brassicales</taxon>
        <taxon>Brassicaceae</taxon>
        <taxon>Coluteocarpeae</taxon>
        <taxon>Microthlaspi</taxon>
    </lineage>
</organism>
<gene>
    <name evidence="7" type="ORF">MERR_LOCUS30947</name>
</gene>
<accession>A0A6D2JPX8</accession>
<evidence type="ECO:0000313" key="8">
    <source>
        <dbReference type="Proteomes" id="UP000467841"/>
    </source>
</evidence>
<reference evidence="7" key="1">
    <citation type="submission" date="2020-01" db="EMBL/GenBank/DDBJ databases">
        <authorList>
            <person name="Mishra B."/>
        </authorList>
    </citation>
    <scope>NUCLEOTIDE SEQUENCE [LARGE SCALE GENOMIC DNA]</scope>
</reference>
<evidence type="ECO:0000256" key="4">
    <source>
        <dbReference type="RuleBase" id="RU000383"/>
    </source>
</evidence>
<dbReference type="InterPro" id="IPR039361">
    <property type="entry name" value="Cyclin"/>
</dbReference>
<proteinExistence type="inferred from homology"/>
<dbReference type="EMBL" id="CACVBM020001285">
    <property type="protein sequence ID" value="CAA7043712.1"/>
    <property type="molecule type" value="Genomic_DNA"/>
</dbReference>
<dbReference type="GO" id="GO:0051301">
    <property type="term" value="P:cell division"/>
    <property type="evidence" value="ECO:0007669"/>
    <property type="project" value="UniProtKB-KW"/>
</dbReference>
<feature type="region of interest" description="Disordered" evidence="5">
    <location>
        <begin position="1"/>
        <end position="44"/>
    </location>
</feature>
<evidence type="ECO:0000256" key="2">
    <source>
        <dbReference type="ARBA" id="ARBA00023127"/>
    </source>
</evidence>
<name>A0A6D2JPX8_9BRAS</name>
<feature type="domain" description="Cyclin-like" evidence="6">
    <location>
        <begin position="469"/>
        <end position="554"/>
    </location>
</feature>
<keyword evidence="1" id="KW-0132">Cell division</keyword>
<evidence type="ECO:0000313" key="7">
    <source>
        <dbReference type="EMBL" id="CAA7043712.1"/>
    </source>
</evidence>
<dbReference type="OrthoDB" id="5590282at2759"/>
<sequence>MGKVKVPSRNAKRQVEARPLSGKKARSATFSRRKKAQISPAVLRSSLKRQKQGISDDSVVVSSSSCFLDVSCGSSRVEKSPYSRKRRINEVRISGPVVDAKDAIGSQKFRRITRSYSKLEKEREREEIEFSKSSCVASDSVDGSSSRKLASNNENDEVSLTRSDVTFADHFADSRNLNLEMESDVFSADSRVECCSSTKFGSVTGGFVNEGVEISKPISFPEADFTLESAKEEKPELEIAGCVSNLACTEQFSIKHVSDYSDLDSSEYTPSIFFESGSEFSEKSECDSTPSLTHSLFLEFKMQFRKSTIPNDLKPSLVDFRPELRSFEDEEVEESYQRLRERERNHAYPYIQGMDQRNLIPHLRLISVQWIVNECITMELQNETLFLGVSLLDRFLNKGSFKSPRSILVVGIACLALATRIEENQYVNTVQKRKFYIQGQKFSRSEVVAMEWLVQEVLRFRCFSPTIYNFLWFYLKAAEANPRVENKAKTLAIMALSDHSTLRYSPSTLAATLVILACLQYNEHEAHRRVIEVHVRTKDNSLAECVQSLEWLLGQ</sequence>
<dbReference type="Proteomes" id="UP000467841">
    <property type="component" value="Unassembled WGS sequence"/>
</dbReference>
<dbReference type="PANTHER" id="PTHR10177">
    <property type="entry name" value="CYCLINS"/>
    <property type="match status" value="1"/>
</dbReference>
<dbReference type="InterPro" id="IPR036915">
    <property type="entry name" value="Cyclin-like_sf"/>
</dbReference>
<dbReference type="AlphaFoldDB" id="A0A6D2JPX8"/>
<dbReference type="Pfam" id="PF02984">
    <property type="entry name" value="Cyclin_C"/>
    <property type="match status" value="1"/>
</dbReference>
<dbReference type="InterPro" id="IPR048258">
    <property type="entry name" value="Cyclins_cyclin-box"/>
</dbReference>
<dbReference type="InterPro" id="IPR013763">
    <property type="entry name" value="Cyclin-like_dom"/>
</dbReference>
<dbReference type="InterPro" id="IPR004367">
    <property type="entry name" value="Cyclin_C-dom"/>
</dbReference>
<comment type="similarity">
    <text evidence="4">Belongs to the cyclin family.</text>
</comment>
<feature type="compositionally biased region" description="Basic residues" evidence="5">
    <location>
        <begin position="21"/>
        <end position="36"/>
    </location>
</feature>
<evidence type="ECO:0000256" key="5">
    <source>
        <dbReference type="SAM" id="MobiDB-lite"/>
    </source>
</evidence>
<evidence type="ECO:0000259" key="6">
    <source>
        <dbReference type="SMART" id="SM00385"/>
    </source>
</evidence>
<dbReference type="InterPro" id="IPR006671">
    <property type="entry name" value="Cyclin_N"/>
</dbReference>
<dbReference type="PROSITE" id="PS00292">
    <property type="entry name" value="CYCLINS"/>
    <property type="match status" value="1"/>
</dbReference>
<evidence type="ECO:0000256" key="1">
    <source>
        <dbReference type="ARBA" id="ARBA00022618"/>
    </source>
</evidence>
<feature type="domain" description="Cyclin-like" evidence="6">
    <location>
        <begin position="369"/>
        <end position="456"/>
    </location>
</feature>
<dbReference type="SUPFAM" id="SSF47954">
    <property type="entry name" value="Cyclin-like"/>
    <property type="match status" value="2"/>
</dbReference>
<dbReference type="Pfam" id="PF00134">
    <property type="entry name" value="Cyclin_N"/>
    <property type="match status" value="1"/>
</dbReference>
<evidence type="ECO:0000256" key="3">
    <source>
        <dbReference type="ARBA" id="ARBA00023306"/>
    </source>
</evidence>
<protein>
    <recommendedName>
        <fullName evidence="6">Cyclin-like domain-containing protein</fullName>
    </recommendedName>
</protein>
<keyword evidence="2 4" id="KW-0195">Cyclin</keyword>
<keyword evidence="3" id="KW-0131">Cell cycle</keyword>
<comment type="caution">
    <text evidence="7">The sequence shown here is derived from an EMBL/GenBank/DDBJ whole genome shotgun (WGS) entry which is preliminary data.</text>
</comment>